<evidence type="ECO:0000256" key="6">
    <source>
        <dbReference type="ARBA" id="ARBA00022692"/>
    </source>
</evidence>
<feature type="transmembrane region" description="Helical" evidence="15">
    <location>
        <begin position="399"/>
        <end position="418"/>
    </location>
</feature>
<keyword evidence="5" id="KW-0107">Calcium channel</keyword>
<feature type="transmembrane region" description="Helical" evidence="15">
    <location>
        <begin position="472"/>
        <end position="494"/>
    </location>
</feature>
<keyword evidence="2" id="KW-0813">Transport</keyword>
<feature type="compositionally biased region" description="Basic and acidic residues" evidence="14">
    <location>
        <begin position="130"/>
        <end position="141"/>
    </location>
</feature>
<evidence type="ECO:0000256" key="12">
    <source>
        <dbReference type="ARBA" id="ARBA00023180"/>
    </source>
</evidence>
<dbReference type="SUPFAM" id="SSF81324">
    <property type="entry name" value="Voltage-gated potassium channels"/>
    <property type="match status" value="1"/>
</dbReference>
<keyword evidence="7" id="KW-0106">Calcium</keyword>
<dbReference type="InterPro" id="IPR050599">
    <property type="entry name" value="VDCC_alpha-1_subunit"/>
</dbReference>
<evidence type="ECO:0000256" key="8">
    <source>
        <dbReference type="ARBA" id="ARBA00022882"/>
    </source>
</evidence>
<protein>
    <recommendedName>
        <fullName evidence="16">EF-hand domain-containing protein</fullName>
    </recommendedName>
</protein>
<keyword evidence="6 15" id="KW-0812">Transmembrane</keyword>
<dbReference type="PROSITE" id="PS50222">
    <property type="entry name" value="EF_HAND_2"/>
    <property type="match status" value="1"/>
</dbReference>
<keyword evidence="10" id="KW-0406">Ion transport</keyword>
<evidence type="ECO:0000256" key="15">
    <source>
        <dbReference type="SAM" id="Phobius"/>
    </source>
</evidence>
<dbReference type="Gene3D" id="1.10.287.70">
    <property type="match status" value="1"/>
</dbReference>
<evidence type="ECO:0000256" key="10">
    <source>
        <dbReference type="ARBA" id="ARBA00023065"/>
    </source>
</evidence>
<evidence type="ECO:0000313" key="18">
    <source>
        <dbReference type="Proteomes" id="UP001642484"/>
    </source>
</evidence>
<keyword evidence="4" id="KW-0109">Calcium transport</keyword>
<dbReference type="InterPro" id="IPR018247">
    <property type="entry name" value="EF_Hand_1_Ca_BS"/>
</dbReference>
<sequence>MEKSATLDLDMSERGTAVENDFRVVVSQELQNLQSVIEEANVRIVKLQSEIAASSSGSADLATSRICGRSYGLTKRLSQHQNPDVPPEEAAQRSSKREPEGRGSRQAVAPPAVAARGPPNSPRLPVPRAQTKDPDLAGKEDVQSQFARIDTSQNGCLSAQELAAIAITNGQQVTVKSVVNAVNYINTGLPDVPNEKGPSKLKSGECDRKGFIRLRSDAIFIEEAPAEIASTLLALKKALEDESDNHVFETSKAKFNQRQRTALLKEAMDVGIVIVISLNALVIGISADNPGNAGLWEVLELVFFTIYLAECIVKNIWWGVSTYFCGADWTWNLFDFFCLLLSAVELLLKLAAGTTGGSQLNLLKVLRLARLFRLVRIMRFKMFKELKLMAMGLLSGIRALIWAVVLLLVIIYTVSIITKSLLEDEEEFSTVGAGMFTLFRCFTEACETYSGDPIPERIYAKLGGEQQLLFHAAYVLVTMMITVGLFNLIMAVFIDNVTKSQNQRKQKELGETAIETEVNLKMLLARCINEPSEGKSSYMMERFSEEVSNKLNNLTDVAKKRHQLEQRVCADEAFRLLKECNINITREIFQAWLQDPEFVRVLEDADVDISNKFELFNILDVDLGGELSPHELLTGLLSLRGDVSKGDVIYILLRVRDMTHRMEQLQYDIRNLKSGLDPSTARSS</sequence>
<evidence type="ECO:0000256" key="3">
    <source>
        <dbReference type="ARBA" id="ARBA00022553"/>
    </source>
</evidence>
<evidence type="ECO:0000256" key="13">
    <source>
        <dbReference type="ARBA" id="ARBA00023303"/>
    </source>
</evidence>
<reference evidence="17 18" key="1">
    <citation type="submission" date="2024-02" db="EMBL/GenBank/DDBJ databases">
        <authorList>
            <person name="Chen Y."/>
            <person name="Shah S."/>
            <person name="Dougan E. K."/>
            <person name="Thang M."/>
            <person name="Chan C."/>
        </authorList>
    </citation>
    <scope>NUCLEOTIDE SEQUENCE [LARGE SCALE GENOMIC DNA]</scope>
</reference>
<evidence type="ECO:0000256" key="4">
    <source>
        <dbReference type="ARBA" id="ARBA00022568"/>
    </source>
</evidence>
<feature type="transmembrane region" description="Helical" evidence="15">
    <location>
        <begin position="293"/>
        <end position="317"/>
    </location>
</feature>
<keyword evidence="11 15" id="KW-0472">Membrane</keyword>
<evidence type="ECO:0000256" key="11">
    <source>
        <dbReference type="ARBA" id="ARBA00023136"/>
    </source>
</evidence>
<keyword evidence="8" id="KW-0851">Voltage-gated channel</keyword>
<evidence type="ECO:0000256" key="5">
    <source>
        <dbReference type="ARBA" id="ARBA00022673"/>
    </source>
</evidence>
<dbReference type="InterPro" id="IPR011992">
    <property type="entry name" value="EF-hand-dom_pair"/>
</dbReference>
<feature type="domain" description="EF-hand" evidence="16">
    <location>
        <begin position="137"/>
        <end position="172"/>
    </location>
</feature>
<keyword evidence="18" id="KW-1185">Reference proteome</keyword>
<dbReference type="Gene3D" id="1.20.120.350">
    <property type="entry name" value="Voltage-gated potassium channels. Chain C"/>
    <property type="match status" value="1"/>
</dbReference>
<keyword evidence="13" id="KW-0407">Ion channel</keyword>
<feature type="region of interest" description="Disordered" evidence="14">
    <location>
        <begin position="76"/>
        <end position="141"/>
    </location>
</feature>
<name>A0ABP0HBB3_9DINO</name>
<dbReference type="PROSITE" id="PS00018">
    <property type="entry name" value="EF_HAND_1"/>
    <property type="match status" value="1"/>
</dbReference>
<dbReference type="PANTHER" id="PTHR45628">
    <property type="entry name" value="VOLTAGE-DEPENDENT CALCIUM CHANNEL TYPE A SUBUNIT ALPHA-1"/>
    <property type="match status" value="1"/>
</dbReference>
<dbReference type="SUPFAM" id="SSF47473">
    <property type="entry name" value="EF-hand"/>
    <property type="match status" value="1"/>
</dbReference>
<dbReference type="InterPro" id="IPR005821">
    <property type="entry name" value="Ion_trans_dom"/>
</dbReference>
<dbReference type="Proteomes" id="UP001642484">
    <property type="component" value="Unassembled WGS sequence"/>
</dbReference>
<gene>
    <name evidence="17" type="ORF">CCMP2556_LOCUS773</name>
</gene>
<evidence type="ECO:0000313" key="17">
    <source>
        <dbReference type="EMBL" id="CAK8987167.1"/>
    </source>
</evidence>
<comment type="subcellular location">
    <subcellularLocation>
        <location evidence="1">Membrane</location>
        <topology evidence="1">Multi-pass membrane protein</topology>
    </subcellularLocation>
</comment>
<evidence type="ECO:0000256" key="14">
    <source>
        <dbReference type="SAM" id="MobiDB-lite"/>
    </source>
</evidence>
<feature type="transmembrane region" description="Helical" evidence="15">
    <location>
        <begin position="267"/>
        <end position="287"/>
    </location>
</feature>
<proteinExistence type="predicted"/>
<organism evidence="17 18">
    <name type="scientific">Durusdinium trenchii</name>
    <dbReference type="NCBI Taxonomy" id="1381693"/>
    <lineage>
        <taxon>Eukaryota</taxon>
        <taxon>Sar</taxon>
        <taxon>Alveolata</taxon>
        <taxon>Dinophyceae</taxon>
        <taxon>Suessiales</taxon>
        <taxon>Symbiodiniaceae</taxon>
        <taxon>Durusdinium</taxon>
    </lineage>
</organism>
<evidence type="ECO:0000259" key="16">
    <source>
        <dbReference type="PROSITE" id="PS50222"/>
    </source>
</evidence>
<keyword evidence="3" id="KW-0597">Phosphoprotein</keyword>
<dbReference type="PANTHER" id="PTHR45628:SF7">
    <property type="entry name" value="VOLTAGE-DEPENDENT CALCIUM CHANNEL TYPE A SUBUNIT ALPHA-1"/>
    <property type="match status" value="1"/>
</dbReference>
<dbReference type="Pfam" id="PF00520">
    <property type="entry name" value="Ion_trans"/>
    <property type="match status" value="1"/>
</dbReference>
<dbReference type="EMBL" id="CAXAMN010000226">
    <property type="protein sequence ID" value="CAK8987167.1"/>
    <property type="molecule type" value="Genomic_DNA"/>
</dbReference>
<keyword evidence="12" id="KW-0325">Glycoprotein</keyword>
<evidence type="ECO:0000256" key="9">
    <source>
        <dbReference type="ARBA" id="ARBA00022989"/>
    </source>
</evidence>
<evidence type="ECO:0000256" key="2">
    <source>
        <dbReference type="ARBA" id="ARBA00022448"/>
    </source>
</evidence>
<dbReference type="InterPro" id="IPR027359">
    <property type="entry name" value="Volt_channel_dom_sf"/>
</dbReference>
<accession>A0ABP0HBB3</accession>
<comment type="caution">
    <text evidence="17">The sequence shown here is derived from an EMBL/GenBank/DDBJ whole genome shotgun (WGS) entry which is preliminary data.</text>
</comment>
<keyword evidence="9 15" id="KW-1133">Transmembrane helix</keyword>
<dbReference type="InterPro" id="IPR002048">
    <property type="entry name" value="EF_hand_dom"/>
</dbReference>
<evidence type="ECO:0000256" key="7">
    <source>
        <dbReference type="ARBA" id="ARBA00022837"/>
    </source>
</evidence>
<evidence type="ECO:0000256" key="1">
    <source>
        <dbReference type="ARBA" id="ARBA00004141"/>
    </source>
</evidence>